<name>A0A5E7Y081_9SPHN</name>
<sequence length="25" mass="2617">MALRWICENGSPIDALEATGPVSVS</sequence>
<accession>A0A5E7Y081</accession>
<protein>
    <submittedName>
        <fullName evidence="1">Uncharacterized protein</fullName>
    </submittedName>
</protein>
<evidence type="ECO:0000313" key="1">
    <source>
        <dbReference type="EMBL" id="VVS98930.1"/>
    </source>
</evidence>
<organism evidence="1 2">
    <name type="scientific">Sphingomonas aurantiaca</name>
    <dbReference type="NCBI Taxonomy" id="185949"/>
    <lineage>
        <taxon>Bacteria</taxon>
        <taxon>Pseudomonadati</taxon>
        <taxon>Pseudomonadota</taxon>
        <taxon>Alphaproteobacteria</taxon>
        <taxon>Sphingomonadales</taxon>
        <taxon>Sphingomonadaceae</taxon>
        <taxon>Sphingomonas</taxon>
    </lineage>
</organism>
<gene>
    <name evidence="1" type="ORF">SPHINGO391_30001</name>
</gene>
<evidence type="ECO:0000313" key="2">
    <source>
        <dbReference type="Proteomes" id="UP000326857"/>
    </source>
</evidence>
<reference evidence="1 2" key="1">
    <citation type="submission" date="2019-09" db="EMBL/GenBank/DDBJ databases">
        <authorList>
            <person name="Dittami M. S."/>
        </authorList>
    </citation>
    <scope>NUCLEOTIDE SEQUENCE [LARGE SCALE GENOMIC DNA]</scope>
    <source>
        <strain evidence="1">SPHINGO391</strain>
    </source>
</reference>
<dbReference type="EMBL" id="CABVLI010000023">
    <property type="protein sequence ID" value="VVS98930.1"/>
    <property type="molecule type" value="Genomic_DNA"/>
</dbReference>
<proteinExistence type="predicted"/>
<dbReference type="AlphaFoldDB" id="A0A5E7Y081"/>
<dbReference type="Proteomes" id="UP000326857">
    <property type="component" value="Unassembled WGS sequence"/>
</dbReference>